<sequence>MNHLAVNADDLFSSLLELVANNDVDAFRWLLEHPEHKTRGASHPTQHPGPLLAASSPCCAARSTFGGYLAWRKVRISYASASAACIWSSSTRPSLAASS</sequence>
<evidence type="ECO:0000313" key="1">
    <source>
        <dbReference type="EMBL" id="WOL00251.1"/>
    </source>
</evidence>
<keyword evidence="2" id="KW-1185">Reference proteome</keyword>
<accession>A0AAQ3K754</accession>
<protein>
    <submittedName>
        <fullName evidence="1">Uncharacterized protein</fullName>
    </submittedName>
</protein>
<gene>
    <name evidence="1" type="ORF">Cni_G08964</name>
</gene>
<name>A0AAQ3K754_9LILI</name>
<organism evidence="1 2">
    <name type="scientific">Canna indica</name>
    <name type="common">Indian-shot</name>
    <dbReference type="NCBI Taxonomy" id="4628"/>
    <lineage>
        <taxon>Eukaryota</taxon>
        <taxon>Viridiplantae</taxon>
        <taxon>Streptophyta</taxon>
        <taxon>Embryophyta</taxon>
        <taxon>Tracheophyta</taxon>
        <taxon>Spermatophyta</taxon>
        <taxon>Magnoliopsida</taxon>
        <taxon>Liliopsida</taxon>
        <taxon>Zingiberales</taxon>
        <taxon>Cannaceae</taxon>
        <taxon>Canna</taxon>
    </lineage>
</organism>
<dbReference type="Proteomes" id="UP001327560">
    <property type="component" value="Chromosome 3"/>
</dbReference>
<evidence type="ECO:0000313" key="2">
    <source>
        <dbReference type="Proteomes" id="UP001327560"/>
    </source>
</evidence>
<dbReference type="EMBL" id="CP136892">
    <property type="protein sequence ID" value="WOL00251.1"/>
    <property type="molecule type" value="Genomic_DNA"/>
</dbReference>
<reference evidence="1 2" key="1">
    <citation type="submission" date="2023-10" db="EMBL/GenBank/DDBJ databases">
        <title>Chromosome-scale genome assembly provides insights into flower coloration mechanisms of Canna indica.</title>
        <authorList>
            <person name="Li C."/>
        </authorList>
    </citation>
    <scope>NUCLEOTIDE SEQUENCE [LARGE SCALE GENOMIC DNA]</scope>
    <source>
        <tissue evidence="1">Flower</tissue>
    </source>
</reference>
<dbReference type="AlphaFoldDB" id="A0AAQ3K754"/>
<proteinExistence type="predicted"/>